<feature type="signal peptide" evidence="2">
    <location>
        <begin position="1"/>
        <end position="24"/>
    </location>
</feature>
<accession>A0A7W6GPN1</accession>
<evidence type="ECO:0000313" key="3">
    <source>
        <dbReference type="EMBL" id="MBB3983536.1"/>
    </source>
</evidence>
<organism evidence="3 4">
    <name type="scientific">Sphingobium fontiphilum</name>
    <dbReference type="NCBI Taxonomy" id="944425"/>
    <lineage>
        <taxon>Bacteria</taxon>
        <taxon>Pseudomonadati</taxon>
        <taxon>Pseudomonadota</taxon>
        <taxon>Alphaproteobacteria</taxon>
        <taxon>Sphingomonadales</taxon>
        <taxon>Sphingomonadaceae</taxon>
        <taxon>Sphingobium</taxon>
    </lineage>
</organism>
<dbReference type="EMBL" id="JACIEB010000009">
    <property type="protein sequence ID" value="MBB3983536.1"/>
    <property type="molecule type" value="Genomic_DNA"/>
</dbReference>
<feature type="chain" id="PRO_5031438976" evidence="2">
    <location>
        <begin position="25"/>
        <end position="133"/>
    </location>
</feature>
<evidence type="ECO:0000313" key="4">
    <source>
        <dbReference type="Proteomes" id="UP000552757"/>
    </source>
</evidence>
<keyword evidence="2" id="KW-0732">Signal</keyword>
<feature type="region of interest" description="Disordered" evidence="1">
    <location>
        <begin position="45"/>
        <end position="64"/>
    </location>
</feature>
<reference evidence="3 4" key="1">
    <citation type="submission" date="2020-08" db="EMBL/GenBank/DDBJ databases">
        <title>Genomic Encyclopedia of Type Strains, Phase IV (KMG-IV): sequencing the most valuable type-strain genomes for metagenomic binning, comparative biology and taxonomic classification.</title>
        <authorList>
            <person name="Goeker M."/>
        </authorList>
    </citation>
    <scope>NUCLEOTIDE SEQUENCE [LARGE SCALE GENOMIC DNA]</scope>
    <source>
        <strain evidence="3 4">DSM 29348</strain>
    </source>
</reference>
<evidence type="ECO:0000256" key="2">
    <source>
        <dbReference type="SAM" id="SignalP"/>
    </source>
</evidence>
<keyword evidence="4" id="KW-1185">Reference proteome</keyword>
<dbReference type="Proteomes" id="UP000552757">
    <property type="component" value="Unassembled WGS sequence"/>
</dbReference>
<dbReference type="RefSeq" id="WP_246344719.1">
    <property type="nucleotide sequence ID" value="NZ_JACIEB010000009.1"/>
</dbReference>
<feature type="compositionally biased region" description="Basic and acidic residues" evidence="1">
    <location>
        <begin position="45"/>
        <end position="62"/>
    </location>
</feature>
<comment type="caution">
    <text evidence="3">The sequence shown here is derived from an EMBL/GenBank/DDBJ whole genome shotgun (WGS) entry which is preliminary data.</text>
</comment>
<evidence type="ECO:0000256" key="1">
    <source>
        <dbReference type="SAM" id="MobiDB-lite"/>
    </source>
</evidence>
<dbReference type="AlphaFoldDB" id="A0A7W6GPN1"/>
<gene>
    <name evidence="3" type="ORF">GGR44_003227</name>
</gene>
<proteinExistence type="predicted"/>
<sequence length="133" mass="13782">MMMRASMMMALLAASMAAPGDAQAQSQRDLRRAVDAAIASDIAADRQAEREAKQYPYADDRQGGIASTAAARDACGARAAGQLSASAKVIGQSYARPMSTGWEVEGVVGDTQGDVNFVCSVRNGSVTGVLLNP</sequence>
<protein>
    <submittedName>
        <fullName evidence="3">Uncharacterized protein</fullName>
    </submittedName>
</protein>
<name>A0A7W6GPN1_9SPHN</name>